<dbReference type="SUPFAM" id="SSF52218">
    <property type="entry name" value="Flavoproteins"/>
    <property type="match status" value="1"/>
</dbReference>
<dbReference type="AlphaFoldDB" id="A0A0L6JUA8"/>
<dbReference type="STRING" id="398512.Bccel_4715"/>
<comment type="caution">
    <text evidence="4">The sequence shown here is derived from an EMBL/GenBank/DDBJ whole genome shotgun (WGS) entry which is preliminary data.</text>
</comment>
<evidence type="ECO:0000313" key="5">
    <source>
        <dbReference type="Proteomes" id="UP000036923"/>
    </source>
</evidence>
<dbReference type="InterPro" id="IPR029039">
    <property type="entry name" value="Flavoprotein-like_sf"/>
</dbReference>
<dbReference type="eggNOG" id="COG0655">
    <property type="taxonomic scope" value="Bacteria"/>
</dbReference>
<evidence type="ECO:0000256" key="1">
    <source>
        <dbReference type="ARBA" id="ARBA00022630"/>
    </source>
</evidence>
<dbReference type="InterPro" id="IPR051796">
    <property type="entry name" value="ISF_SsuE-like"/>
</dbReference>
<name>A0A0L6JUA8_9FIRM</name>
<keyword evidence="1" id="KW-0285">Flavoprotein</keyword>
<protein>
    <submittedName>
        <fullName evidence="4">NADPH-dependent FMN reductase</fullName>
    </submittedName>
</protein>
<dbReference type="EMBL" id="LGTC01000001">
    <property type="protein sequence ID" value="KNY29441.1"/>
    <property type="molecule type" value="Genomic_DNA"/>
</dbReference>
<dbReference type="OrthoDB" id="9790975at2"/>
<feature type="domain" description="NADPH-dependent FMN reductase-like" evidence="3">
    <location>
        <begin position="3"/>
        <end position="150"/>
    </location>
</feature>
<accession>A0A0L6JUA8</accession>
<dbReference type="RefSeq" id="WP_036935562.1">
    <property type="nucleotide sequence ID" value="NZ_JQKC01000001.1"/>
</dbReference>
<sequence>MKKILIIEASPRNGFCKSISDDIVKDLAGKYEYEVLTLRNLTINLCKGCAACLIAGSSKCPLRSDDAVKALEKFIWADGIIYVIPNYALSVPANLKNLFDRLSYVFHRPRLFHKVCLPIIVQGVYGGKKIADYVNEVMEFWGMRGIKGIAVTGGVYANKANPSQLLQKDKQLIRSTVEKFLAQTDKAKIKSPSLFKLIIFRMTRAAMKYSNDALLPDKEYYSRMGWGESNYYYDVKLNPFKYTIGVLCDKFAKRMITKGK</sequence>
<evidence type="ECO:0000256" key="2">
    <source>
        <dbReference type="ARBA" id="ARBA00022643"/>
    </source>
</evidence>
<keyword evidence="2" id="KW-0288">FMN</keyword>
<evidence type="ECO:0000259" key="3">
    <source>
        <dbReference type="Pfam" id="PF03358"/>
    </source>
</evidence>
<proteinExistence type="predicted"/>
<dbReference type="PANTHER" id="PTHR43278">
    <property type="entry name" value="NAD(P)H-DEPENDENT FMN-CONTAINING OXIDOREDUCTASE YWQN-RELATED"/>
    <property type="match status" value="1"/>
</dbReference>
<reference evidence="5" key="1">
    <citation type="submission" date="2015-07" db="EMBL/GenBank/DDBJ databases">
        <title>Near-Complete Genome Sequence of the Cellulolytic Bacterium Bacteroides (Pseudobacteroides) cellulosolvens ATCC 35603.</title>
        <authorList>
            <person name="Dassa B."/>
            <person name="Utturkar S.M."/>
            <person name="Klingeman D.M."/>
            <person name="Hurt R.A."/>
            <person name="Keller M."/>
            <person name="Xu J."/>
            <person name="Reddy Y.H.K."/>
            <person name="Borovok I."/>
            <person name="Grinberg I.R."/>
            <person name="Lamed R."/>
            <person name="Zhivin O."/>
            <person name="Bayer E.A."/>
            <person name="Brown S.D."/>
        </authorList>
    </citation>
    <scope>NUCLEOTIDE SEQUENCE [LARGE SCALE GENOMIC DNA]</scope>
    <source>
        <strain evidence="5">DSM 2933</strain>
    </source>
</reference>
<dbReference type="Gene3D" id="3.40.50.360">
    <property type="match status" value="1"/>
</dbReference>
<gene>
    <name evidence="4" type="ORF">Bccel_4715</name>
</gene>
<dbReference type="Pfam" id="PF03358">
    <property type="entry name" value="FMN_red"/>
    <property type="match status" value="1"/>
</dbReference>
<dbReference type="InterPro" id="IPR005025">
    <property type="entry name" value="FMN_Rdtase-like_dom"/>
</dbReference>
<dbReference type="PANTHER" id="PTHR43278:SF2">
    <property type="entry name" value="IRON-SULFUR FLAVOPROTEIN"/>
    <property type="match status" value="1"/>
</dbReference>
<organism evidence="4 5">
    <name type="scientific">Pseudobacteroides cellulosolvens ATCC 35603 = DSM 2933</name>
    <dbReference type="NCBI Taxonomy" id="398512"/>
    <lineage>
        <taxon>Bacteria</taxon>
        <taxon>Bacillati</taxon>
        <taxon>Bacillota</taxon>
        <taxon>Clostridia</taxon>
        <taxon>Eubacteriales</taxon>
        <taxon>Oscillospiraceae</taxon>
        <taxon>Pseudobacteroides</taxon>
    </lineage>
</organism>
<evidence type="ECO:0000313" key="4">
    <source>
        <dbReference type="EMBL" id="KNY29441.1"/>
    </source>
</evidence>
<dbReference type="GO" id="GO:0016491">
    <property type="term" value="F:oxidoreductase activity"/>
    <property type="evidence" value="ECO:0007669"/>
    <property type="project" value="InterPro"/>
</dbReference>
<keyword evidence="5" id="KW-1185">Reference proteome</keyword>
<dbReference type="Proteomes" id="UP000036923">
    <property type="component" value="Unassembled WGS sequence"/>
</dbReference>